<dbReference type="EMBL" id="BAUL01000036">
    <property type="protein sequence ID" value="GAD92730.1"/>
    <property type="molecule type" value="Genomic_DNA"/>
</dbReference>
<dbReference type="GO" id="GO:0019632">
    <property type="term" value="P:shikimate metabolic process"/>
    <property type="evidence" value="ECO:0007669"/>
    <property type="project" value="TreeGrafter"/>
</dbReference>
<dbReference type="InterPro" id="IPR022893">
    <property type="entry name" value="Shikimate_DH_fam"/>
</dbReference>
<dbReference type="PANTHER" id="PTHR21089">
    <property type="entry name" value="SHIKIMATE DEHYDROGENASE"/>
    <property type="match status" value="1"/>
</dbReference>
<dbReference type="Gene3D" id="3.40.50.720">
    <property type="entry name" value="NAD(P)-binding Rossmann-like Domain"/>
    <property type="match status" value="1"/>
</dbReference>
<dbReference type="GO" id="GO:0004764">
    <property type="term" value="F:shikimate 3-dehydrogenase (NADP+) activity"/>
    <property type="evidence" value="ECO:0007669"/>
    <property type="project" value="InterPro"/>
</dbReference>
<protein>
    <submittedName>
        <fullName evidence="2">Quinate dehydrogenase, putative</fullName>
    </submittedName>
</protein>
<dbReference type="Pfam" id="PF08501">
    <property type="entry name" value="Shikimate_dh_N"/>
    <property type="match status" value="1"/>
</dbReference>
<dbReference type="PANTHER" id="PTHR21089:SF1">
    <property type="entry name" value="BIFUNCTIONAL 3-DEHYDROQUINATE DEHYDRATASE_SHIKIMATE DEHYDROGENASE, CHLOROPLASTIC"/>
    <property type="match status" value="1"/>
</dbReference>
<sequence>MIESVHTAEMSPTYQTPSDLDAVLKDSFRYGSSLLNQRPKQKGNAYLLGYPIKHSLAPTLHNTLFDLRRLPWTYHRLESKEKQDLVNLLSQPESVGAAVTMPHKVSFIPLVDDLTEEARGIGAINTVFIRLDNSGKRKYIGTNTDTVGIRESFLRNSTPDQLKRGKGSPGLVIGAGGACRSAIYALHHWLHVDEIYIVNRLQSEVEEIISSFSKVSSFKAKLRFVGSPDEAKSLPAPFFVVGTVPDFPPQTDGEKIARQCIEALMTRSDESQGVVLEMCYHPTTRTSFAVFTENAGWKVIPGTEPMIWQGIAQQVLWTESGKLVNESEYQKIEKVIEAGLAAHSPRTDTKSSL</sequence>
<dbReference type="Gene3D" id="3.40.50.10860">
    <property type="entry name" value="Leucine Dehydrogenase, chain A, domain 1"/>
    <property type="match status" value="1"/>
</dbReference>
<evidence type="ECO:0000313" key="3">
    <source>
        <dbReference type="Proteomes" id="UP000018001"/>
    </source>
</evidence>
<evidence type="ECO:0000259" key="1">
    <source>
        <dbReference type="Pfam" id="PF08501"/>
    </source>
</evidence>
<comment type="caution">
    <text evidence="2">The sequence shown here is derived from an EMBL/GenBank/DDBJ whole genome shotgun (WGS) entry which is preliminary data.</text>
</comment>
<keyword evidence="3" id="KW-1185">Reference proteome</keyword>
<dbReference type="Proteomes" id="UP000018001">
    <property type="component" value="Unassembled WGS sequence"/>
</dbReference>
<accession>V5HTA1</accession>
<dbReference type="InterPro" id="IPR046346">
    <property type="entry name" value="Aminoacid_DH-like_N_sf"/>
</dbReference>
<reference evidence="3" key="1">
    <citation type="journal article" date="2014" name="Genome Announc.">
        <title>Draft genome sequence of the formaldehyde-resistant fungus Byssochlamys spectabilis No. 5 (anamorph Paecilomyces variotii No. 5) (NBRC109023).</title>
        <authorList>
            <person name="Oka T."/>
            <person name="Ekino K."/>
            <person name="Fukuda K."/>
            <person name="Nomura Y."/>
        </authorList>
    </citation>
    <scope>NUCLEOTIDE SEQUENCE [LARGE SCALE GENOMIC DNA]</scope>
    <source>
        <strain evidence="3">No. 5 / NBRC 109023</strain>
    </source>
</reference>
<evidence type="ECO:0000313" key="2">
    <source>
        <dbReference type="EMBL" id="GAD92730.1"/>
    </source>
</evidence>
<dbReference type="eggNOG" id="KOG0692">
    <property type="taxonomic scope" value="Eukaryota"/>
</dbReference>
<dbReference type="SUPFAM" id="SSF51735">
    <property type="entry name" value="NAD(P)-binding Rossmann-fold domains"/>
    <property type="match status" value="1"/>
</dbReference>
<dbReference type="OrthoDB" id="204377at2759"/>
<proteinExistence type="predicted"/>
<name>V5HTA1_BYSSN</name>
<dbReference type="SUPFAM" id="SSF53223">
    <property type="entry name" value="Aminoacid dehydrogenase-like, N-terminal domain"/>
    <property type="match status" value="1"/>
</dbReference>
<dbReference type="AlphaFoldDB" id="V5HTA1"/>
<dbReference type="InterPro" id="IPR013708">
    <property type="entry name" value="Shikimate_DH-bd_N"/>
</dbReference>
<dbReference type="GO" id="GO:0009423">
    <property type="term" value="P:chorismate biosynthetic process"/>
    <property type="evidence" value="ECO:0007669"/>
    <property type="project" value="TreeGrafter"/>
</dbReference>
<feature type="domain" description="Shikimate dehydrogenase substrate binding N-terminal" evidence="1">
    <location>
        <begin position="47"/>
        <end position="127"/>
    </location>
</feature>
<gene>
    <name evidence="2" type="ORF">PVAR5_1324</name>
</gene>
<organism evidence="2 3">
    <name type="scientific">Byssochlamys spectabilis (strain No. 5 / NBRC 109023)</name>
    <name type="common">Paecilomyces variotii</name>
    <dbReference type="NCBI Taxonomy" id="1356009"/>
    <lineage>
        <taxon>Eukaryota</taxon>
        <taxon>Fungi</taxon>
        <taxon>Dikarya</taxon>
        <taxon>Ascomycota</taxon>
        <taxon>Pezizomycotina</taxon>
        <taxon>Eurotiomycetes</taxon>
        <taxon>Eurotiomycetidae</taxon>
        <taxon>Eurotiales</taxon>
        <taxon>Thermoascaceae</taxon>
        <taxon>Paecilomyces</taxon>
    </lineage>
</organism>
<dbReference type="InterPro" id="IPR036291">
    <property type="entry name" value="NAD(P)-bd_dom_sf"/>
</dbReference>
<dbReference type="InParanoid" id="V5HTA1"/>
<dbReference type="HOGENOM" id="CLU_044063_1_0_1"/>